<keyword evidence="7 10" id="KW-0472">Membrane</keyword>
<dbReference type="STRING" id="94237.ENSMMOP00000020953"/>
<feature type="transmembrane region" description="Helical" evidence="10">
    <location>
        <begin position="145"/>
        <end position="164"/>
    </location>
</feature>
<reference evidence="12" key="2">
    <citation type="submission" date="2025-09" db="UniProtKB">
        <authorList>
            <consortium name="Ensembl"/>
        </authorList>
    </citation>
    <scope>IDENTIFICATION</scope>
</reference>
<accession>A0A3Q3WS36</accession>
<dbReference type="InterPro" id="IPR015449">
    <property type="entry name" value="K_chnl_Ca-activ_SK"/>
</dbReference>
<evidence type="ECO:0000313" key="12">
    <source>
        <dbReference type="Ensembl" id="ENSMMOP00000020953.1"/>
    </source>
</evidence>
<dbReference type="AlphaFoldDB" id="A0A3Q3WS36"/>
<keyword evidence="4" id="KW-0112">Calmodulin-binding</keyword>
<organism evidence="12 13">
    <name type="scientific">Mola mola</name>
    <name type="common">Ocean sunfish</name>
    <name type="synonym">Tetraodon mola</name>
    <dbReference type="NCBI Taxonomy" id="94237"/>
    <lineage>
        <taxon>Eukaryota</taxon>
        <taxon>Metazoa</taxon>
        <taxon>Chordata</taxon>
        <taxon>Craniata</taxon>
        <taxon>Vertebrata</taxon>
        <taxon>Euteleostomi</taxon>
        <taxon>Actinopterygii</taxon>
        <taxon>Neopterygii</taxon>
        <taxon>Teleostei</taxon>
        <taxon>Neoteleostei</taxon>
        <taxon>Acanthomorphata</taxon>
        <taxon>Eupercaria</taxon>
        <taxon>Tetraodontiformes</taxon>
        <taxon>Molidae</taxon>
        <taxon>Mola</taxon>
    </lineage>
</organism>
<evidence type="ECO:0000256" key="8">
    <source>
        <dbReference type="ARBA" id="ARBA00023303"/>
    </source>
</evidence>
<evidence type="ECO:0000256" key="3">
    <source>
        <dbReference type="ARBA" id="ARBA00022692"/>
    </source>
</evidence>
<sequence length="471" mass="53557">MEMTNYSLQADSKLDAGSFDGLNRQNGGDSAEVSVPLAQRAAPMDGDNLYRLRDRKFLLEDKKRLCALALGTAVLGIVLMIIHAETCPFIYKPGSHIALILNCSISLSTVCLLVLIIAFHYKDIRLFIIDHNQVDWRIAITSQRVLVITLELIVCVIHPVGTYWEVGLHVNSSSSAPPCISNHQGETLMDTELLLSMLMFLRLYLVHRTILLHSKVLLSASYRSIGSLNNINFTFRFVLKVLMNKYPGRTLLVFILCFWLTASWMLTLCEKTQESTGHMDTALWLVAITFLTVGYGDVSPNTTCGKAVCLFTGVMGVACTAMLVAVVTKTLALNKGEKHVHFFMLDIQISKRQIRHAAANVLRECWLLHRANLAKGNCGEHRRHQRCLLEAIRFRHLRLKQRKLRDYVSEMVDLPKMQMIMCDLSANWNNSYRELEQRILSMEQKLDELSRCFHQTSELLSQVLRHRNPEI</sequence>
<evidence type="ECO:0000256" key="10">
    <source>
        <dbReference type="SAM" id="Phobius"/>
    </source>
</evidence>
<dbReference type="Ensembl" id="ENSMMOT00000021305.1">
    <property type="protein sequence ID" value="ENSMMOP00000020953.1"/>
    <property type="gene ID" value="ENSMMOG00000015923.1"/>
</dbReference>
<feature type="transmembrane region" description="Helical" evidence="10">
    <location>
        <begin position="65"/>
        <end position="84"/>
    </location>
</feature>
<feature type="transmembrane region" description="Helical" evidence="10">
    <location>
        <begin position="193"/>
        <end position="210"/>
    </location>
</feature>
<feature type="transmembrane region" description="Helical" evidence="10">
    <location>
        <begin position="281"/>
        <end position="298"/>
    </location>
</feature>
<protein>
    <recommendedName>
        <fullName evidence="11">Calmodulin-binding domain-containing protein</fullName>
    </recommendedName>
</protein>
<dbReference type="GO" id="GO:0016020">
    <property type="term" value="C:membrane"/>
    <property type="evidence" value="ECO:0007669"/>
    <property type="project" value="UniProtKB-SubCell"/>
</dbReference>
<dbReference type="Gene3D" id="1.10.287.70">
    <property type="match status" value="2"/>
</dbReference>
<feature type="coiled-coil region" evidence="9">
    <location>
        <begin position="425"/>
        <end position="452"/>
    </location>
</feature>
<dbReference type="InterPro" id="IPR004178">
    <property type="entry name" value="CaM-bd_dom"/>
</dbReference>
<dbReference type="SUPFAM" id="SSF81327">
    <property type="entry name" value="Small-conductance potassium channel"/>
    <property type="match status" value="1"/>
</dbReference>
<feature type="domain" description="Calmodulin-binding" evidence="11">
    <location>
        <begin position="346"/>
        <end position="420"/>
    </location>
</feature>
<proteinExistence type="predicted"/>
<evidence type="ECO:0000256" key="4">
    <source>
        <dbReference type="ARBA" id="ARBA00022860"/>
    </source>
</evidence>
<keyword evidence="8" id="KW-0407">Ion channel</keyword>
<evidence type="ECO:0000256" key="2">
    <source>
        <dbReference type="ARBA" id="ARBA00022448"/>
    </source>
</evidence>
<keyword evidence="3 10" id="KW-0812">Transmembrane</keyword>
<evidence type="ECO:0000256" key="5">
    <source>
        <dbReference type="ARBA" id="ARBA00022989"/>
    </source>
</evidence>
<dbReference type="SUPFAM" id="SSF81324">
    <property type="entry name" value="Voltage-gated potassium channels"/>
    <property type="match status" value="1"/>
</dbReference>
<dbReference type="OMA" id="MHMTLSD"/>
<reference evidence="12" key="1">
    <citation type="submission" date="2025-08" db="UniProtKB">
        <authorList>
            <consortium name="Ensembl"/>
        </authorList>
    </citation>
    <scope>IDENTIFICATION</scope>
</reference>
<evidence type="ECO:0000256" key="9">
    <source>
        <dbReference type="SAM" id="Coils"/>
    </source>
</evidence>
<evidence type="ECO:0000313" key="13">
    <source>
        <dbReference type="Proteomes" id="UP000261620"/>
    </source>
</evidence>
<dbReference type="PANTHER" id="PTHR10153">
    <property type="entry name" value="SMALL CONDUCTANCE CALCIUM-ACTIVATED POTASSIUM CHANNEL"/>
    <property type="match status" value="1"/>
</dbReference>
<feature type="transmembrane region" description="Helical" evidence="10">
    <location>
        <begin position="251"/>
        <end position="269"/>
    </location>
</feature>
<feature type="transmembrane region" description="Helical" evidence="10">
    <location>
        <begin position="310"/>
        <end position="328"/>
    </location>
</feature>
<dbReference type="GO" id="GO:0016286">
    <property type="term" value="F:small conductance calcium-activated potassium channel activity"/>
    <property type="evidence" value="ECO:0007669"/>
    <property type="project" value="InterPro"/>
</dbReference>
<dbReference type="InterPro" id="IPR013099">
    <property type="entry name" value="K_chnl_dom"/>
</dbReference>
<comment type="subcellular location">
    <subcellularLocation>
        <location evidence="1">Membrane</location>
        <topology evidence="1">Multi-pass membrane protein</topology>
    </subcellularLocation>
</comment>
<keyword evidence="9" id="KW-0175">Coiled coil</keyword>
<dbReference type="GO" id="GO:0005516">
    <property type="term" value="F:calmodulin binding"/>
    <property type="evidence" value="ECO:0007669"/>
    <property type="project" value="UniProtKB-KW"/>
</dbReference>
<name>A0A3Q3WS36_MOLML</name>
<dbReference type="Pfam" id="PF02888">
    <property type="entry name" value="CaMBD"/>
    <property type="match status" value="1"/>
</dbReference>
<keyword evidence="2" id="KW-0813">Transport</keyword>
<keyword evidence="13" id="KW-1185">Reference proteome</keyword>
<dbReference type="Proteomes" id="UP000261620">
    <property type="component" value="Unplaced"/>
</dbReference>
<dbReference type="SMART" id="SM01053">
    <property type="entry name" value="CaMBD"/>
    <property type="match status" value="1"/>
</dbReference>
<keyword evidence="6" id="KW-0406">Ion transport</keyword>
<dbReference type="InterPro" id="IPR036122">
    <property type="entry name" value="CaM-bd_dom_sf"/>
</dbReference>
<keyword evidence="5 10" id="KW-1133">Transmembrane helix</keyword>
<evidence type="ECO:0000256" key="1">
    <source>
        <dbReference type="ARBA" id="ARBA00004141"/>
    </source>
</evidence>
<evidence type="ECO:0000256" key="7">
    <source>
        <dbReference type="ARBA" id="ARBA00023136"/>
    </source>
</evidence>
<dbReference type="Pfam" id="PF07885">
    <property type="entry name" value="Ion_trans_2"/>
    <property type="match status" value="1"/>
</dbReference>
<evidence type="ECO:0000259" key="11">
    <source>
        <dbReference type="SMART" id="SM01053"/>
    </source>
</evidence>
<dbReference type="Pfam" id="PF03530">
    <property type="entry name" value="SK_channel"/>
    <property type="match status" value="1"/>
</dbReference>
<evidence type="ECO:0000256" key="6">
    <source>
        <dbReference type="ARBA" id="ARBA00023065"/>
    </source>
</evidence>
<feature type="transmembrane region" description="Helical" evidence="10">
    <location>
        <begin position="96"/>
        <end position="119"/>
    </location>
</feature>